<evidence type="ECO:0000313" key="4">
    <source>
        <dbReference type="Proteomes" id="UP000199501"/>
    </source>
</evidence>
<dbReference type="AlphaFoldDB" id="A0A1G6IYA9"/>
<keyword evidence="2" id="KW-0472">Membrane</keyword>
<keyword evidence="2" id="KW-1133">Transmembrane helix</keyword>
<dbReference type="Proteomes" id="UP000199501">
    <property type="component" value="Unassembled WGS sequence"/>
</dbReference>
<accession>A0A1G6IYA9</accession>
<gene>
    <name evidence="3" type="ORF">SAMN05216174_101138</name>
</gene>
<dbReference type="EMBL" id="FMZZ01000001">
    <property type="protein sequence ID" value="SDC11065.1"/>
    <property type="molecule type" value="Genomic_DNA"/>
</dbReference>
<dbReference type="RefSeq" id="WP_091447010.1">
    <property type="nucleotide sequence ID" value="NZ_FMZZ01000001.1"/>
</dbReference>
<feature type="region of interest" description="Disordered" evidence="1">
    <location>
        <begin position="1"/>
        <end position="82"/>
    </location>
</feature>
<dbReference type="OrthoDB" id="3700906at2"/>
<evidence type="ECO:0000256" key="2">
    <source>
        <dbReference type="SAM" id="Phobius"/>
    </source>
</evidence>
<reference evidence="4" key="1">
    <citation type="submission" date="2016-10" db="EMBL/GenBank/DDBJ databases">
        <authorList>
            <person name="Varghese N."/>
            <person name="Submissions S."/>
        </authorList>
    </citation>
    <scope>NUCLEOTIDE SEQUENCE [LARGE SCALE GENOMIC DNA]</scope>
    <source>
        <strain evidence="4">IBRC-M 10403</strain>
    </source>
</reference>
<organism evidence="3 4">
    <name type="scientific">Actinokineospora iranica</name>
    <dbReference type="NCBI Taxonomy" id="1271860"/>
    <lineage>
        <taxon>Bacteria</taxon>
        <taxon>Bacillati</taxon>
        <taxon>Actinomycetota</taxon>
        <taxon>Actinomycetes</taxon>
        <taxon>Pseudonocardiales</taxon>
        <taxon>Pseudonocardiaceae</taxon>
        <taxon>Actinokineospora</taxon>
    </lineage>
</organism>
<feature type="compositionally biased region" description="Low complexity" evidence="1">
    <location>
        <begin position="128"/>
        <end position="160"/>
    </location>
</feature>
<sequence length="261" mass="27120">MTYPPQEPGQYGQDPFGRQPDPYGQQPRQPDPYGQQPQDPYGQQPYQGYGQTQSFGQDPYAQQAYPGGYGQPGGPDGEPPRKNTGKIVAIVAIAVLVLGGAGVGIYFLTKGDDKPSTAAPTDSNSNSGGDPTTTTTTTRKTSARPTTTTSKETTEETTTSRGGGGEGGGGADLKGAGEKYVDAINAKDEAAATALTCDRSGPGVMYSSIVPSNGKAAVVGEPETYGDSNGRVDTEVTIATSSPIDFPIVFQKKSQGWCVTY</sequence>
<keyword evidence="4" id="KW-1185">Reference proteome</keyword>
<feature type="compositionally biased region" description="Low complexity" evidence="1">
    <location>
        <begin position="17"/>
        <end position="51"/>
    </location>
</feature>
<proteinExistence type="predicted"/>
<keyword evidence="2" id="KW-0812">Transmembrane</keyword>
<feature type="compositionally biased region" description="Polar residues" evidence="1">
    <location>
        <begin position="118"/>
        <end position="127"/>
    </location>
</feature>
<evidence type="ECO:0000313" key="3">
    <source>
        <dbReference type="EMBL" id="SDC11065.1"/>
    </source>
</evidence>
<feature type="compositionally biased region" description="Gly residues" evidence="1">
    <location>
        <begin position="67"/>
        <end position="76"/>
    </location>
</feature>
<feature type="region of interest" description="Disordered" evidence="1">
    <location>
        <begin position="111"/>
        <end position="174"/>
    </location>
</feature>
<evidence type="ECO:0000256" key="1">
    <source>
        <dbReference type="SAM" id="MobiDB-lite"/>
    </source>
</evidence>
<feature type="compositionally biased region" description="Gly residues" evidence="1">
    <location>
        <begin position="161"/>
        <end position="172"/>
    </location>
</feature>
<name>A0A1G6IYA9_9PSEU</name>
<dbReference type="STRING" id="1271860.SAMN05216174_101138"/>
<feature type="transmembrane region" description="Helical" evidence="2">
    <location>
        <begin position="87"/>
        <end position="108"/>
    </location>
</feature>
<protein>
    <submittedName>
        <fullName evidence="3">Uncharacterized protein</fullName>
    </submittedName>
</protein>